<evidence type="ECO:0000313" key="1">
    <source>
        <dbReference type="EMBL" id="CAG8731443.1"/>
    </source>
</evidence>
<proteinExistence type="predicted"/>
<evidence type="ECO:0000313" key="2">
    <source>
        <dbReference type="Proteomes" id="UP000789375"/>
    </source>
</evidence>
<reference evidence="1" key="1">
    <citation type="submission" date="2021-06" db="EMBL/GenBank/DDBJ databases">
        <authorList>
            <person name="Kallberg Y."/>
            <person name="Tangrot J."/>
            <person name="Rosling A."/>
        </authorList>
    </citation>
    <scope>NUCLEOTIDE SEQUENCE</scope>
    <source>
        <strain evidence="1">87-6 pot B 2015</strain>
    </source>
</reference>
<comment type="caution">
    <text evidence="1">The sequence shown here is derived from an EMBL/GenBank/DDBJ whole genome shotgun (WGS) entry which is preliminary data.</text>
</comment>
<organism evidence="1 2">
    <name type="scientific">Funneliformis mosseae</name>
    <name type="common">Endomycorrhizal fungus</name>
    <name type="synonym">Glomus mosseae</name>
    <dbReference type="NCBI Taxonomy" id="27381"/>
    <lineage>
        <taxon>Eukaryota</taxon>
        <taxon>Fungi</taxon>
        <taxon>Fungi incertae sedis</taxon>
        <taxon>Mucoromycota</taxon>
        <taxon>Glomeromycotina</taxon>
        <taxon>Glomeromycetes</taxon>
        <taxon>Glomerales</taxon>
        <taxon>Glomeraceae</taxon>
        <taxon>Funneliformis</taxon>
    </lineage>
</organism>
<name>A0A9N9IDW4_FUNMO</name>
<sequence>NRLWSRLAMSYLCTNKAILEGIRVLRFSIKEKTPLFSYPKFINCFNSEYLIKSVKQSFKFFDYRLIDDIHSSIIFQKSLGPFHPRSNLKSLAMNEYCLGYKNSSIHNAILSTHSNSLKHLGYCVINDYSSLMGLISKCKNLEMLEVTQQENHEKTIRRGLHASRKSHQALLPSYITKDIMDTMERHNSGLTRLNISMRSNHILDLIHLIGGWSPLNIFTLELEDEWPILDHELIKDSFLRECAKVGFDAYSSRRFGLLKGLVGHFNHLRKVKSKKGIPGLNGLVE</sequence>
<feature type="non-terminal residue" evidence="1">
    <location>
        <position position="285"/>
    </location>
</feature>
<dbReference type="Proteomes" id="UP000789375">
    <property type="component" value="Unassembled WGS sequence"/>
</dbReference>
<keyword evidence="2" id="KW-1185">Reference proteome</keyword>
<dbReference type="AlphaFoldDB" id="A0A9N9IDW4"/>
<dbReference type="EMBL" id="CAJVPP010017045">
    <property type="protein sequence ID" value="CAG8731443.1"/>
    <property type="molecule type" value="Genomic_DNA"/>
</dbReference>
<accession>A0A9N9IDW4</accession>
<gene>
    <name evidence="1" type="ORF">FMOSSE_LOCUS15669</name>
</gene>
<protein>
    <submittedName>
        <fullName evidence="1">6794_t:CDS:1</fullName>
    </submittedName>
</protein>